<protein>
    <submittedName>
        <fullName evidence="1">GLPGLI family protein</fullName>
    </submittedName>
</protein>
<dbReference type="Proteomes" id="UP001157960">
    <property type="component" value="Unassembled WGS sequence"/>
</dbReference>
<comment type="caution">
    <text evidence="1">The sequence shown here is derived from an EMBL/GenBank/DDBJ whole genome shotgun (WGS) entry which is preliminary data.</text>
</comment>
<gene>
    <name evidence="1" type="ORF">SAMN06264346_101520</name>
</gene>
<reference evidence="1 2" key="1">
    <citation type="submission" date="2017-05" db="EMBL/GenBank/DDBJ databases">
        <authorList>
            <person name="Varghese N."/>
            <person name="Submissions S."/>
        </authorList>
    </citation>
    <scope>NUCLEOTIDE SEQUENCE [LARGE SCALE GENOMIC DNA]</scope>
    <source>
        <strain evidence="1 2">DSM 28214</strain>
    </source>
</reference>
<dbReference type="Pfam" id="PF09697">
    <property type="entry name" value="Porph_ging"/>
    <property type="match status" value="1"/>
</dbReference>
<dbReference type="RefSeq" id="WP_283420891.1">
    <property type="nucleotide sequence ID" value="NZ_FXTZ01000001.1"/>
</dbReference>
<accession>A0ABY1NCL1</accession>
<dbReference type="NCBIfam" id="TIGR01200">
    <property type="entry name" value="GLPGLI"/>
    <property type="match status" value="1"/>
</dbReference>
<evidence type="ECO:0000313" key="2">
    <source>
        <dbReference type="Proteomes" id="UP001157960"/>
    </source>
</evidence>
<sequence length="277" mass="32091">MNRILPVFIFLIIYTSLNSQTMRFLYNYQFKSDSLHREKQASETMALDVSPESGSAFYSYKKYQQDSISKSGDNSTYETVDRAKVKFFVTKKYPDYASVLYTSIGPTAVNMSSNKKLEWNILPDRDSLEGYPVQKAILNFQGRLWTAWFTPEIQIHDGPYRFYGLPGLILKIGDQKGDHVFTLIGIKKLDTNKISISNFIKRKSIEIDEQQFSKLWKNYKNDPARDYRMKYSGSSSGGNLNVGGQIISKREIIKKYEEQALEKIRSANNFIELEMYK</sequence>
<keyword evidence="2" id="KW-1185">Reference proteome</keyword>
<dbReference type="EMBL" id="FXTZ01000001">
    <property type="protein sequence ID" value="SMP06344.1"/>
    <property type="molecule type" value="Genomic_DNA"/>
</dbReference>
<dbReference type="InterPro" id="IPR005901">
    <property type="entry name" value="GLPGLI"/>
</dbReference>
<proteinExistence type="predicted"/>
<name>A0ABY1NCL1_9FLAO</name>
<evidence type="ECO:0000313" key="1">
    <source>
        <dbReference type="EMBL" id="SMP06344.1"/>
    </source>
</evidence>
<organism evidence="1 2">
    <name type="scientific">Chryseobacterium profundimaris</name>
    <dbReference type="NCBI Taxonomy" id="1387275"/>
    <lineage>
        <taxon>Bacteria</taxon>
        <taxon>Pseudomonadati</taxon>
        <taxon>Bacteroidota</taxon>
        <taxon>Flavobacteriia</taxon>
        <taxon>Flavobacteriales</taxon>
        <taxon>Weeksellaceae</taxon>
        <taxon>Chryseobacterium group</taxon>
        <taxon>Chryseobacterium</taxon>
    </lineage>
</organism>